<keyword evidence="2" id="KW-1185">Reference proteome</keyword>
<dbReference type="Proteomes" id="UP000887574">
    <property type="component" value="Unplaced"/>
</dbReference>
<protein>
    <submittedName>
        <fullName evidence="3">Uncharacterized protein</fullName>
    </submittedName>
</protein>
<feature type="transmembrane region" description="Helical" evidence="1">
    <location>
        <begin position="27"/>
        <end position="51"/>
    </location>
</feature>
<evidence type="ECO:0000256" key="1">
    <source>
        <dbReference type="SAM" id="Phobius"/>
    </source>
</evidence>
<sequence length="66" mass="7878">MYITRFEFFMDARGYTLEWAEFLRMHAVISIALHAVSLYLVVFMAFIRLMALDVGQSKWMMPKRAR</sequence>
<dbReference type="AlphaFoldDB" id="A0A915CUJ0"/>
<dbReference type="WBParaSite" id="jg12761">
    <property type="protein sequence ID" value="jg12761"/>
    <property type="gene ID" value="jg12761"/>
</dbReference>
<name>A0A915CUJ0_9BILA</name>
<keyword evidence="1" id="KW-0812">Transmembrane</keyword>
<evidence type="ECO:0000313" key="2">
    <source>
        <dbReference type="Proteomes" id="UP000887574"/>
    </source>
</evidence>
<proteinExistence type="predicted"/>
<evidence type="ECO:0000313" key="3">
    <source>
        <dbReference type="WBParaSite" id="jg12761"/>
    </source>
</evidence>
<reference evidence="3" key="1">
    <citation type="submission" date="2022-11" db="UniProtKB">
        <authorList>
            <consortium name="WormBaseParasite"/>
        </authorList>
    </citation>
    <scope>IDENTIFICATION</scope>
</reference>
<accession>A0A915CUJ0</accession>
<keyword evidence="1" id="KW-1133">Transmembrane helix</keyword>
<keyword evidence="1" id="KW-0472">Membrane</keyword>
<organism evidence="2 3">
    <name type="scientific">Ditylenchus dipsaci</name>
    <dbReference type="NCBI Taxonomy" id="166011"/>
    <lineage>
        <taxon>Eukaryota</taxon>
        <taxon>Metazoa</taxon>
        <taxon>Ecdysozoa</taxon>
        <taxon>Nematoda</taxon>
        <taxon>Chromadorea</taxon>
        <taxon>Rhabditida</taxon>
        <taxon>Tylenchina</taxon>
        <taxon>Tylenchomorpha</taxon>
        <taxon>Sphaerularioidea</taxon>
        <taxon>Anguinidae</taxon>
        <taxon>Anguininae</taxon>
        <taxon>Ditylenchus</taxon>
    </lineage>
</organism>